<gene>
    <name evidence="2" type="ORF">CQ12_04500</name>
</gene>
<protein>
    <submittedName>
        <fullName evidence="2">Phasin</fullName>
    </submittedName>
</protein>
<dbReference type="OrthoDB" id="7856369at2"/>
<reference evidence="2 3" key="1">
    <citation type="submission" date="2014-03" db="EMBL/GenBank/DDBJ databases">
        <title>Bradyrhizobium valentinum sp. nov., isolated from effective nodules of Lupinus mariae-josephae, a lupine endemic of basic-lime soils in Eastern Spain.</title>
        <authorList>
            <person name="Duran D."/>
            <person name="Rey L."/>
            <person name="Navarro A."/>
            <person name="Busquets A."/>
            <person name="Imperial J."/>
            <person name="Ruiz-Argueso T."/>
        </authorList>
    </citation>
    <scope>NUCLEOTIDE SEQUENCE [LARGE SCALE GENOMIC DNA]</scope>
    <source>
        <strain evidence="2 3">PAC68</strain>
    </source>
</reference>
<organism evidence="2 3">
    <name type="scientific">Bradyrhizobium jicamae</name>
    <dbReference type="NCBI Taxonomy" id="280332"/>
    <lineage>
        <taxon>Bacteria</taxon>
        <taxon>Pseudomonadati</taxon>
        <taxon>Pseudomonadota</taxon>
        <taxon>Alphaproteobacteria</taxon>
        <taxon>Hyphomicrobiales</taxon>
        <taxon>Nitrobacteraceae</taxon>
        <taxon>Bradyrhizobium</taxon>
    </lineage>
</organism>
<feature type="domain" description="Phasin" evidence="1">
    <location>
        <begin position="31"/>
        <end position="114"/>
    </location>
</feature>
<comment type="caution">
    <text evidence="2">The sequence shown here is derived from an EMBL/GenBank/DDBJ whole genome shotgun (WGS) entry which is preliminary data.</text>
</comment>
<accession>A0A0R3KNE0</accession>
<evidence type="ECO:0000313" key="3">
    <source>
        <dbReference type="Proteomes" id="UP000050863"/>
    </source>
</evidence>
<evidence type="ECO:0000313" key="2">
    <source>
        <dbReference type="EMBL" id="KRQ94788.1"/>
    </source>
</evidence>
<dbReference type="STRING" id="280332.CQ12_04500"/>
<dbReference type="NCBIfam" id="TIGR01985">
    <property type="entry name" value="phasin_2"/>
    <property type="match status" value="1"/>
</dbReference>
<proteinExistence type="predicted"/>
<dbReference type="EMBL" id="LLXZ01000215">
    <property type="protein sequence ID" value="KRQ94788.1"/>
    <property type="molecule type" value="Genomic_DNA"/>
</dbReference>
<dbReference type="InterPro" id="IPR010234">
    <property type="entry name" value="Phasin_subfam-2"/>
</dbReference>
<dbReference type="AlphaFoldDB" id="A0A0R3KNE0"/>
<dbReference type="InterPro" id="IPR018968">
    <property type="entry name" value="Phasin"/>
</dbReference>
<dbReference type="Proteomes" id="UP000050863">
    <property type="component" value="Unassembled WGS sequence"/>
</dbReference>
<dbReference type="Pfam" id="PF09361">
    <property type="entry name" value="Phasin_2"/>
    <property type="match status" value="1"/>
</dbReference>
<name>A0A0R3KNE0_9BRAD</name>
<sequence length="117" mass="12872">MTEPKLEVPAELRDLAEKTIDQAEKAFGMFFDAAGKSMTSMPGAGTEISRQALSFTEQNMKAAFEHARKLVHATDLQEAMRIQSEFLRSQFTNAGEHMRQITGGVMSAAKDSAKGKF</sequence>
<keyword evidence="3" id="KW-1185">Reference proteome</keyword>
<evidence type="ECO:0000259" key="1">
    <source>
        <dbReference type="Pfam" id="PF09361"/>
    </source>
</evidence>
<dbReference type="RefSeq" id="WP_057840260.1">
    <property type="nucleotide sequence ID" value="NZ_LLXZ01000215.1"/>
</dbReference>